<dbReference type="PROSITE" id="PS51987">
    <property type="entry name" value="GS_CATALYTIC"/>
    <property type="match status" value="1"/>
</dbReference>
<gene>
    <name evidence="5" type="ORF">BLS_001442</name>
</gene>
<dbReference type="InterPro" id="IPR008146">
    <property type="entry name" value="Gln_synth_cat_dom"/>
</dbReference>
<dbReference type="SUPFAM" id="SSF55931">
    <property type="entry name" value="Glutamine synthetase/guanido kinase"/>
    <property type="match status" value="1"/>
</dbReference>
<dbReference type="GO" id="GO:0006542">
    <property type="term" value="P:glutamine biosynthetic process"/>
    <property type="evidence" value="ECO:0007669"/>
    <property type="project" value="InterPro"/>
</dbReference>
<comment type="caution">
    <text evidence="5">The sequence shown here is derived from an EMBL/GenBank/DDBJ whole genome shotgun (WGS) entry which is preliminary data.</text>
</comment>
<evidence type="ECO:0000259" key="4">
    <source>
        <dbReference type="PROSITE" id="PS51987"/>
    </source>
</evidence>
<dbReference type="PANTHER" id="PTHR43383:SF2">
    <property type="entry name" value="AMIDOHYDROLASE 2 FAMILY PROTEIN"/>
    <property type="match status" value="1"/>
</dbReference>
<dbReference type="Proteomes" id="UP000433883">
    <property type="component" value="Unassembled WGS sequence"/>
</dbReference>
<dbReference type="GO" id="GO:0016787">
    <property type="term" value="F:hydrolase activity"/>
    <property type="evidence" value="ECO:0007669"/>
    <property type="project" value="InterPro"/>
</dbReference>
<dbReference type="EMBL" id="WNWQ01000132">
    <property type="protein sequence ID" value="KAE9977387.1"/>
    <property type="molecule type" value="Genomic_DNA"/>
</dbReference>
<evidence type="ECO:0000313" key="6">
    <source>
        <dbReference type="Proteomes" id="UP000433883"/>
    </source>
</evidence>
<dbReference type="Gene3D" id="3.10.20.70">
    <property type="entry name" value="Glutamine synthetase, N-terminal domain"/>
    <property type="match status" value="1"/>
</dbReference>
<feature type="domain" description="GS catalytic" evidence="4">
    <location>
        <begin position="598"/>
        <end position="928"/>
    </location>
</feature>
<evidence type="ECO:0000256" key="1">
    <source>
        <dbReference type="ARBA" id="ARBA00021364"/>
    </source>
</evidence>
<dbReference type="InterPro" id="IPR032466">
    <property type="entry name" value="Metal_Hydrolase"/>
</dbReference>
<dbReference type="Pfam" id="PF00120">
    <property type="entry name" value="Gln-synt_C"/>
    <property type="match status" value="1"/>
</dbReference>
<dbReference type="InterPro" id="IPR036651">
    <property type="entry name" value="Gln_synt_N_sf"/>
</dbReference>
<dbReference type="Gene3D" id="3.20.20.140">
    <property type="entry name" value="Metal-dependent hydrolases"/>
    <property type="match status" value="1"/>
</dbReference>
<dbReference type="PANTHER" id="PTHR43383">
    <property type="entry name" value="NODULIN 6"/>
    <property type="match status" value="1"/>
</dbReference>
<dbReference type="AlphaFoldDB" id="A0A8H3UUD4"/>
<dbReference type="GO" id="GO:0004356">
    <property type="term" value="F:glutamine synthetase activity"/>
    <property type="evidence" value="ECO:0007669"/>
    <property type="project" value="InterPro"/>
</dbReference>
<proteinExistence type="inferred from homology"/>
<dbReference type="Gene3D" id="3.30.590.10">
    <property type="entry name" value="Glutamine synthetase/guanido kinase, catalytic domain"/>
    <property type="match status" value="1"/>
</dbReference>
<name>A0A8H3UUD4_VENIN</name>
<organism evidence="5 6">
    <name type="scientific">Venturia inaequalis</name>
    <name type="common">Apple scab fungus</name>
    <dbReference type="NCBI Taxonomy" id="5025"/>
    <lineage>
        <taxon>Eukaryota</taxon>
        <taxon>Fungi</taxon>
        <taxon>Dikarya</taxon>
        <taxon>Ascomycota</taxon>
        <taxon>Pezizomycotina</taxon>
        <taxon>Dothideomycetes</taxon>
        <taxon>Pleosporomycetidae</taxon>
        <taxon>Venturiales</taxon>
        <taxon>Venturiaceae</taxon>
        <taxon>Venturia</taxon>
    </lineage>
</organism>
<dbReference type="InterPro" id="IPR006680">
    <property type="entry name" value="Amidohydro-rel"/>
</dbReference>
<evidence type="ECO:0000256" key="2">
    <source>
        <dbReference type="PROSITE-ProRule" id="PRU01331"/>
    </source>
</evidence>
<evidence type="ECO:0000313" key="5">
    <source>
        <dbReference type="EMBL" id="KAE9977387.1"/>
    </source>
</evidence>
<sequence length="928" mass="105502">MPSQLGGRNASSLAQAYSACLRERWQPIQFDSLEYTIQLKSRGVVELKMADFPALRATIRHCPVIDNHAHNLLLPSEYQNHPFQSITTEASGDALDDTYFSLPHLRAWNQLKELYQYDGPDGEWDCLKERQKWLDSDPDRLIRKCLTGTDSILIDDGLGNPHTMHPYDYHNQFTLAPCKRILRIETLAEHLMQGIVRRATEKDLAVAEFMADTFLLFTERFEIQIQQAIDDPEVAGFKSVICYRSGLDIDANYEHCLRKIGPPFEHYITRCVAKKRYRVDSKHVNDYLVLKTLEILTSRAGKGISKPLQLHTGLGDRDIDLLRSNPAYLQPVIEEYPSVPFVLLHSAYPYTREAGYLASTYKNAYLDIGEVFPMLSRDGEVQVLRQALELVPYNKLLWSTDGHYFPETYWLANKQFREVLEEVLVEYTSENDLSESQAIDLATGLMFNSSNDLYKMGYPPQLGEKAAPRALPLVVYRAPGPGEATYDIRIWENFMKLHPETRFIFVQWLDYMGQMRSRIYPAMEFNKMVNNGTRISIAQGNTGTLQNDTVTEVVNTTGQIYVEPDLGSLRPAWHAPMPAATVMSRWCDINGAPIKECARCHLQSYLQELQSEHSTHLLVGFEIECVFLRRNPENGADPYLPLTTTHAWGTMSPEQWTNLLPIVLEISEALAAIGINLQAMHSESHPAYEFVLPPLPPVQATDTLYQTRQVIATIAESHGLRVTLHPHPFPSSGSGQHTHISLNSSELEPDALDKKESQFWAGVLAHLEAICAFALPEKESYDRVGEDHWSGGVWVAWGTQNREVPLRKAGERRWEVRCLDGFANMYLVLGAIVAAGLLGLREEMDMVIKDCPYNTARLDDVQRAEYGITRMLPRSIGEAMNALESDSSLKEALAEDLVKNFLIMKEAEQEMLDKMGDEERRIWLVERY</sequence>
<reference evidence="5 6" key="1">
    <citation type="submission" date="2019-11" db="EMBL/GenBank/DDBJ databases">
        <title>Venturia inaequalis Genome Resource.</title>
        <authorList>
            <person name="Lichtner F.J."/>
        </authorList>
    </citation>
    <scope>NUCLEOTIDE SEQUENCE [LARGE SCALE GENOMIC DNA]</scope>
    <source>
        <strain evidence="5">Bline_iso_100314</strain>
    </source>
</reference>
<comment type="similarity">
    <text evidence="2 3">Belongs to the glutamine synthetase family.</text>
</comment>
<dbReference type="InterPro" id="IPR014746">
    <property type="entry name" value="Gln_synth/guanido_kin_cat_dom"/>
</dbReference>
<accession>A0A8H3UUD4</accession>
<protein>
    <recommendedName>
        <fullName evidence="1">Glutamine synthetase</fullName>
    </recommendedName>
</protein>
<dbReference type="SUPFAM" id="SSF51556">
    <property type="entry name" value="Metallo-dependent hydrolases"/>
    <property type="match status" value="1"/>
</dbReference>
<evidence type="ECO:0000256" key="3">
    <source>
        <dbReference type="RuleBase" id="RU000384"/>
    </source>
</evidence>
<dbReference type="SMART" id="SM01230">
    <property type="entry name" value="Gln-synt_C"/>
    <property type="match status" value="1"/>
</dbReference>
<dbReference type="Pfam" id="PF04909">
    <property type="entry name" value="Amidohydro_2"/>
    <property type="match status" value="1"/>
</dbReference>